<dbReference type="HOGENOM" id="CLU_3207123_0_0_6"/>
<dbReference type="AlphaFoldDB" id="A0A068QSY4"/>
<reference evidence="1 2" key="1">
    <citation type="submission" date="2013-07" db="EMBL/GenBank/DDBJ databases">
        <authorList>
            <person name="Genoscope - CEA"/>
        </authorList>
    </citation>
    <scope>NUCLEOTIDE SEQUENCE [LARGE SCALE GENOMIC DNA]</scope>
    <source>
        <strain evidence="2">FRM16 / DSM 17909</strain>
    </source>
</reference>
<dbReference type="KEGG" id="xdo:XDD1_2210"/>
<dbReference type="Proteomes" id="UP000032721">
    <property type="component" value="Chromosome"/>
</dbReference>
<gene>
    <name evidence="1" type="ORF">XDD1_2210</name>
</gene>
<proteinExistence type="predicted"/>
<sequence length="45" mass="5131">MQVIIRTKLKVSVKFALIGKKSAKESLSNWNRVKQTVRARPSVFS</sequence>
<organism evidence="1 2">
    <name type="scientific">Xenorhabdus doucetiae</name>
    <dbReference type="NCBI Taxonomy" id="351671"/>
    <lineage>
        <taxon>Bacteria</taxon>
        <taxon>Pseudomonadati</taxon>
        <taxon>Pseudomonadota</taxon>
        <taxon>Gammaproteobacteria</taxon>
        <taxon>Enterobacterales</taxon>
        <taxon>Morganellaceae</taxon>
        <taxon>Xenorhabdus</taxon>
    </lineage>
</organism>
<evidence type="ECO:0000313" key="2">
    <source>
        <dbReference type="Proteomes" id="UP000032721"/>
    </source>
</evidence>
<protein>
    <submittedName>
        <fullName evidence="1">Uncharacterized protein</fullName>
    </submittedName>
</protein>
<name>A0A068QSY4_9GAMM</name>
<evidence type="ECO:0000313" key="1">
    <source>
        <dbReference type="EMBL" id="CDG17909.1"/>
    </source>
</evidence>
<dbReference type="STRING" id="351671.XDD1_2210"/>
<accession>A0A068QSY4</accession>
<dbReference type="EMBL" id="FO704550">
    <property type="protein sequence ID" value="CDG17909.1"/>
    <property type="molecule type" value="Genomic_DNA"/>
</dbReference>